<dbReference type="RefSeq" id="WP_112432168.1">
    <property type="nucleotide sequence ID" value="NZ_MCIF01000002.1"/>
</dbReference>
<keyword evidence="2" id="KW-1185">Reference proteome</keyword>
<dbReference type="AlphaFoldDB" id="A0A328VQZ0"/>
<evidence type="ECO:0000313" key="1">
    <source>
        <dbReference type="EMBL" id="RAQ97634.1"/>
    </source>
</evidence>
<dbReference type="Proteomes" id="UP000248706">
    <property type="component" value="Unassembled WGS sequence"/>
</dbReference>
<comment type="caution">
    <text evidence="1">The sequence shown here is derived from an EMBL/GenBank/DDBJ whole genome shotgun (WGS) entry which is preliminary data.</text>
</comment>
<gene>
    <name evidence="1" type="ORF">A4R35_19000</name>
</gene>
<reference evidence="1 2" key="1">
    <citation type="submission" date="2016-08" db="EMBL/GenBank/DDBJ databases">
        <title>Analysis of Carbohydrate Active Enzymes in Thermogemmatispora T81 Reveals Carbohydrate Degradation Ability.</title>
        <authorList>
            <person name="Tomazini A."/>
            <person name="Lal S."/>
            <person name="Stott M."/>
            <person name="Henrissat B."/>
            <person name="Polikarpov I."/>
            <person name="Sparling R."/>
            <person name="Levin D.B."/>
        </authorList>
    </citation>
    <scope>NUCLEOTIDE SEQUENCE [LARGE SCALE GENOMIC DNA]</scope>
    <source>
        <strain evidence="1 2">T81</strain>
    </source>
</reference>
<accession>A0A328VQZ0</accession>
<sequence length="82" mass="8878">MLSGQLLVLPPWALDHLVQVVQIACLLCCPFRSQRLGEAQRRPLPTTRLQRSAARAIGWVGRSTVMARSKAGTISLGRSPAG</sequence>
<dbReference type="EMBL" id="MCIF01000002">
    <property type="protein sequence ID" value="RAQ97634.1"/>
    <property type="molecule type" value="Genomic_DNA"/>
</dbReference>
<name>A0A328VQZ0_9CHLR</name>
<protein>
    <submittedName>
        <fullName evidence="1">Uncharacterized protein</fullName>
    </submittedName>
</protein>
<organism evidence="1 2">
    <name type="scientific">Thermogemmatispora tikiterensis</name>
    <dbReference type="NCBI Taxonomy" id="1825093"/>
    <lineage>
        <taxon>Bacteria</taxon>
        <taxon>Bacillati</taxon>
        <taxon>Chloroflexota</taxon>
        <taxon>Ktedonobacteria</taxon>
        <taxon>Thermogemmatisporales</taxon>
        <taxon>Thermogemmatisporaceae</taxon>
        <taxon>Thermogemmatispora</taxon>
    </lineage>
</organism>
<evidence type="ECO:0000313" key="2">
    <source>
        <dbReference type="Proteomes" id="UP000248706"/>
    </source>
</evidence>
<proteinExistence type="predicted"/>